<dbReference type="EMBL" id="CP002780">
    <property type="protein sequence ID" value="AEG60686.1"/>
    <property type="molecule type" value="Genomic_DNA"/>
</dbReference>
<protein>
    <submittedName>
        <fullName evidence="2">Uncharacterized protein</fullName>
    </submittedName>
</protein>
<organism evidence="2 3">
    <name type="scientific">Desulforamulus ruminis (strain ATCC 23193 / DSM 2154 / NCIMB 8452 / DL)</name>
    <name type="common">Desulfotomaculum ruminis</name>
    <dbReference type="NCBI Taxonomy" id="696281"/>
    <lineage>
        <taxon>Bacteria</taxon>
        <taxon>Bacillati</taxon>
        <taxon>Bacillota</taxon>
        <taxon>Clostridia</taxon>
        <taxon>Eubacteriales</taxon>
        <taxon>Peptococcaceae</taxon>
        <taxon>Desulforamulus</taxon>
    </lineage>
</organism>
<dbReference type="KEGG" id="dru:Desru_2447"/>
<dbReference type="HOGENOM" id="CLU_1537627_0_0_9"/>
<dbReference type="RefSeq" id="WP_013842442.1">
    <property type="nucleotide sequence ID" value="NC_015589.1"/>
</dbReference>
<gene>
    <name evidence="2" type="ordered locus">Desru_2447</name>
</gene>
<evidence type="ECO:0000313" key="3">
    <source>
        <dbReference type="Proteomes" id="UP000009234"/>
    </source>
</evidence>
<keyword evidence="3" id="KW-1185">Reference proteome</keyword>
<accession>F6DNW7</accession>
<reference evidence="2 3" key="2">
    <citation type="journal article" date="2012" name="Stand. Genomic Sci.">
        <title>Complete genome sequence of the sulfate-reducing firmicute Desulfotomaculum ruminis type strain (DL(T)).</title>
        <authorList>
            <person name="Spring S."/>
            <person name="Visser M."/>
            <person name="Lu M."/>
            <person name="Copeland A."/>
            <person name="Lapidus A."/>
            <person name="Lucas S."/>
            <person name="Cheng J.F."/>
            <person name="Han C."/>
            <person name="Tapia R."/>
            <person name="Goodwin L.A."/>
            <person name="Pitluck S."/>
            <person name="Ivanova N."/>
            <person name="Land M."/>
            <person name="Hauser L."/>
            <person name="Larimer F."/>
            <person name="Rohde M."/>
            <person name="Goker M."/>
            <person name="Detter J.C."/>
            <person name="Kyrpides N.C."/>
            <person name="Woyke T."/>
            <person name="Schaap P.J."/>
            <person name="Plugge C.M."/>
            <person name="Muyzer G."/>
            <person name="Kuever J."/>
            <person name="Pereira I.A."/>
            <person name="Parshina S.N."/>
            <person name="Bernier-Latmani R."/>
            <person name="Stams A.J."/>
            <person name="Klenk H.P."/>
        </authorList>
    </citation>
    <scope>NUCLEOTIDE SEQUENCE [LARGE SCALE GENOMIC DNA]</scope>
    <source>
        <strain evidence="3">ATCC 23193 / DSM 2154 / NCIB 8452 / DL</strain>
    </source>
</reference>
<proteinExistence type="predicted"/>
<feature type="signal peptide" evidence="1">
    <location>
        <begin position="1"/>
        <end position="28"/>
    </location>
</feature>
<name>F6DNW7_DESRL</name>
<evidence type="ECO:0000256" key="1">
    <source>
        <dbReference type="SAM" id="SignalP"/>
    </source>
</evidence>
<feature type="chain" id="PRO_5003338791" evidence="1">
    <location>
        <begin position="29"/>
        <end position="174"/>
    </location>
</feature>
<sequence length="174" mass="19521">MIKKCKKSISITLFAIFALFSIQLGAYAATQYYDKGPVSYNPAIFTDYGLKNFPYKIYMHEATTPGSSSRNVFYHESYGTYFSNLYGGETTADGIAWMVEVTNSYYSGSTRKLAVNPWNWTTLSMYIPDGYLPFGGYYDPDVSVSLSNSYVEARTVVSGDKLWSSPSNNTIINF</sequence>
<reference evidence="3" key="1">
    <citation type="submission" date="2011-05" db="EMBL/GenBank/DDBJ databases">
        <title>Complete sequence of Desulfotomaculum ruminis DSM 2154.</title>
        <authorList>
            <person name="Lucas S."/>
            <person name="Copeland A."/>
            <person name="Lapidus A."/>
            <person name="Cheng J.-F."/>
            <person name="Goodwin L."/>
            <person name="Pitluck S."/>
            <person name="Lu M."/>
            <person name="Detter J.C."/>
            <person name="Han C."/>
            <person name="Tapia R."/>
            <person name="Land M."/>
            <person name="Hauser L."/>
            <person name="Kyrpides N."/>
            <person name="Ivanova N."/>
            <person name="Mikhailova N."/>
            <person name="Pagani I."/>
            <person name="Stams A.J.M."/>
            <person name="Plugge C.M."/>
            <person name="Muyzer G."/>
            <person name="Kuever J."/>
            <person name="Parshina S.N."/>
            <person name="Ivanova A.E."/>
            <person name="Nazina T.N."/>
            <person name="Brambilla E."/>
            <person name="Spring S."/>
            <person name="Klenk H.-P."/>
            <person name="Woyke T."/>
        </authorList>
    </citation>
    <scope>NUCLEOTIDE SEQUENCE [LARGE SCALE GENOMIC DNA]</scope>
    <source>
        <strain evidence="3">ATCC 23193 / DSM 2154 / NCIB 8452 / DL</strain>
    </source>
</reference>
<keyword evidence="1" id="KW-0732">Signal</keyword>
<dbReference type="AlphaFoldDB" id="F6DNW7"/>
<evidence type="ECO:0000313" key="2">
    <source>
        <dbReference type="EMBL" id="AEG60686.1"/>
    </source>
</evidence>
<dbReference type="Proteomes" id="UP000009234">
    <property type="component" value="Chromosome"/>
</dbReference>